<dbReference type="InterPro" id="IPR000835">
    <property type="entry name" value="HTH_MarR-typ"/>
</dbReference>
<dbReference type="EMBL" id="CP002810">
    <property type="protein sequence ID" value="AEG45290.1"/>
    <property type="molecule type" value="Genomic_DNA"/>
</dbReference>
<feature type="region of interest" description="Disordered" evidence="4">
    <location>
        <begin position="1"/>
        <end position="39"/>
    </location>
</feature>
<reference evidence="6 7" key="1">
    <citation type="submission" date="2011-05" db="EMBL/GenBank/DDBJ databases">
        <title>Complete sequence of Isoptericola variabilis 225.</title>
        <authorList>
            <consortium name="US DOE Joint Genome Institute"/>
            <person name="Lucas S."/>
            <person name="Han J."/>
            <person name="Lapidus A."/>
            <person name="Cheng J.-F."/>
            <person name="Goodwin L."/>
            <person name="Pitluck S."/>
            <person name="Peters L."/>
            <person name="Mikhailova N."/>
            <person name="Zeytun A."/>
            <person name="Han C."/>
            <person name="Tapia R."/>
            <person name="Land M."/>
            <person name="Hauser L."/>
            <person name="Kyrpides N."/>
            <person name="Ivanova N."/>
            <person name="Pagani I."/>
            <person name="Siebers A."/>
            <person name="Allgaier M."/>
            <person name="Thelen M."/>
            <person name="Hugenholtz P."/>
            <person name="Gladden J."/>
            <person name="Woyke T."/>
        </authorList>
    </citation>
    <scope>NUCLEOTIDE SEQUENCE [LARGE SCALE GENOMIC DNA]</scope>
    <source>
        <strain evidence="7">225</strain>
    </source>
</reference>
<dbReference type="Pfam" id="PF01047">
    <property type="entry name" value="MarR"/>
    <property type="match status" value="1"/>
</dbReference>
<keyword evidence="3" id="KW-0804">Transcription</keyword>
<evidence type="ECO:0000256" key="2">
    <source>
        <dbReference type="ARBA" id="ARBA00023125"/>
    </source>
</evidence>
<dbReference type="PROSITE" id="PS50995">
    <property type="entry name" value="HTH_MARR_2"/>
    <property type="match status" value="1"/>
</dbReference>
<dbReference type="InterPro" id="IPR052526">
    <property type="entry name" value="HTH-type_Bedaq_tolerance"/>
</dbReference>
<dbReference type="InterPro" id="IPR036388">
    <property type="entry name" value="WH-like_DNA-bd_sf"/>
</dbReference>
<dbReference type="SMART" id="SM00347">
    <property type="entry name" value="HTH_MARR"/>
    <property type="match status" value="1"/>
</dbReference>
<evidence type="ECO:0000313" key="6">
    <source>
        <dbReference type="EMBL" id="AEG45290.1"/>
    </source>
</evidence>
<keyword evidence="2" id="KW-0238">DNA-binding</keyword>
<dbReference type="SUPFAM" id="SSF46785">
    <property type="entry name" value="Winged helix' DNA-binding domain"/>
    <property type="match status" value="1"/>
</dbReference>
<sequence>MPNPAPPAARTPAGAGAPAAAPSSGTSIPRNRTRPGALGGELRVALTRVSRQLRAQRGEADLPEGQFGVLTVLHKHGEMSPGALAEHERTKPPAMTRMVNTLAELGLVEKVEHPTDGRQVVVRLTDAGAREVVETRRRRDAWLTQQLSHLTPDERETLARATDLLIRIAAR</sequence>
<dbReference type="InterPro" id="IPR036390">
    <property type="entry name" value="WH_DNA-bd_sf"/>
</dbReference>
<dbReference type="eggNOG" id="COG1846">
    <property type="taxonomic scope" value="Bacteria"/>
</dbReference>
<dbReference type="KEGG" id="iva:Isova_2586"/>
<protein>
    <submittedName>
        <fullName evidence="6">Transcriptional regulator, MarR family</fullName>
    </submittedName>
</protein>
<organism evidence="7">
    <name type="scientific">Isoptericola variabilis (strain 225)</name>
    <dbReference type="NCBI Taxonomy" id="743718"/>
    <lineage>
        <taxon>Bacteria</taxon>
        <taxon>Bacillati</taxon>
        <taxon>Actinomycetota</taxon>
        <taxon>Actinomycetes</taxon>
        <taxon>Micrococcales</taxon>
        <taxon>Promicromonosporaceae</taxon>
        <taxon>Isoptericola</taxon>
    </lineage>
</organism>
<proteinExistence type="predicted"/>
<keyword evidence="7" id="KW-1185">Reference proteome</keyword>
<evidence type="ECO:0000256" key="3">
    <source>
        <dbReference type="ARBA" id="ARBA00023163"/>
    </source>
</evidence>
<dbReference type="PANTHER" id="PTHR39515:SF2">
    <property type="entry name" value="HTH-TYPE TRANSCRIPTIONAL REGULATOR RV0880"/>
    <property type="match status" value="1"/>
</dbReference>
<evidence type="ECO:0000259" key="5">
    <source>
        <dbReference type="PROSITE" id="PS50995"/>
    </source>
</evidence>
<dbReference type="PROSITE" id="PS01117">
    <property type="entry name" value="HTH_MARR_1"/>
    <property type="match status" value="1"/>
</dbReference>
<feature type="domain" description="HTH marR-type" evidence="5">
    <location>
        <begin position="39"/>
        <end position="167"/>
    </location>
</feature>
<keyword evidence="1" id="KW-0805">Transcription regulation</keyword>
<name>F6FTC6_ISOV2</name>
<dbReference type="GO" id="GO:0003677">
    <property type="term" value="F:DNA binding"/>
    <property type="evidence" value="ECO:0007669"/>
    <property type="project" value="UniProtKB-KW"/>
</dbReference>
<dbReference type="PANTHER" id="PTHR39515">
    <property type="entry name" value="CONSERVED PROTEIN"/>
    <property type="match status" value="1"/>
</dbReference>
<dbReference type="STRING" id="743718.Isova_2586"/>
<dbReference type="HOGENOM" id="CLU_083287_15_1_11"/>
<dbReference type="RefSeq" id="WP_013839681.1">
    <property type="nucleotide sequence ID" value="NC_015588.1"/>
</dbReference>
<dbReference type="AlphaFoldDB" id="F6FTC6"/>
<dbReference type="Gene3D" id="1.10.10.10">
    <property type="entry name" value="Winged helix-like DNA-binding domain superfamily/Winged helix DNA-binding domain"/>
    <property type="match status" value="1"/>
</dbReference>
<evidence type="ECO:0000256" key="1">
    <source>
        <dbReference type="ARBA" id="ARBA00023015"/>
    </source>
</evidence>
<feature type="compositionally biased region" description="Low complexity" evidence="4">
    <location>
        <begin position="10"/>
        <end position="27"/>
    </location>
</feature>
<accession>F6FTC6</accession>
<evidence type="ECO:0000256" key="4">
    <source>
        <dbReference type="SAM" id="MobiDB-lite"/>
    </source>
</evidence>
<evidence type="ECO:0000313" key="7">
    <source>
        <dbReference type="Proteomes" id="UP000009236"/>
    </source>
</evidence>
<dbReference type="GO" id="GO:0003700">
    <property type="term" value="F:DNA-binding transcription factor activity"/>
    <property type="evidence" value="ECO:0007669"/>
    <property type="project" value="InterPro"/>
</dbReference>
<dbReference type="Proteomes" id="UP000009236">
    <property type="component" value="Chromosome"/>
</dbReference>
<dbReference type="InterPro" id="IPR023187">
    <property type="entry name" value="Tscrpt_reg_MarR-type_CS"/>
</dbReference>
<gene>
    <name evidence="6" type="ordered locus">Isova_2586</name>
</gene>